<feature type="region of interest" description="Disordered" evidence="5">
    <location>
        <begin position="101"/>
        <end position="136"/>
    </location>
</feature>
<dbReference type="SMART" id="SM00249">
    <property type="entry name" value="PHD"/>
    <property type="match status" value="2"/>
</dbReference>
<sequence>MTPLASHHGHVQNSNLTSDRVMGAIRALTDSAKLKKQSIAISFEEIEDYIVEEKPDTRLCGGHLKKSILREVDCGHLAQLVNGNFVMADLVDKTMKIRREAASASAQHATSEGKRGKYKKRRHMENIDAGEAEPEEPDMDTIKKFKFTYNGNKPKNGSAKLDLALQRKPHRRNSRPCVECLDEKGFQAAISGELLECVSCIYATHPACGGYSAETTEIQRGNYHCMRCKTCNICDQGSLLDDPNMVVCIRCDNAFHTTCHVPNVSPEKAAKEWRCADCKNSRRLEGKKKFRHGIKTSSYGSRELLDEPSRHNGAPGNSFLSRVPERPIFSGLNTADVVLRAIESFHDSLPPAKTAELVKEIEKWTVEDVARKLGEKNPSAAKDEAIRAQNIDGSALMLLTRDDVVNRFGLPLTAALRLYRDICLICPFGPYTEWK</sequence>
<dbReference type="PROSITE" id="PS50016">
    <property type="entry name" value="ZF_PHD_2"/>
    <property type="match status" value="1"/>
</dbReference>
<dbReference type="STRING" id="947166.A0A1D1VQJ4"/>
<evidence type="ECO:0000256" key="2">
    <source>
        <dbReference type="ARBA" id="ARBA00022771"/>
    </source>
</evidence>
<evidence type="ECO:0000313" key="8">
    <source>
        <dbReference type="Proteomes" id="UP000186922"/>
    </source>
</evidence>
<protein>
    <recommendedName>
        <fullName evidence="6">PHD-type domain-containing protein</fullName>
    </recommendedName>
</protein>
<evidence type="ECO:0000256" key="5">
    <source>
        <dbReference type="SAM" id="MobiDB-lite"/>
    </source>
</evidence>
<organism evidence="7 8">
    <name type="scientific">Ramazzottius varieornatus</name>
    <name type="common">Water bear</name>
    <name type="synonym">Tardigrade</name>
    <dbReference type="NCBI Taxonomy" id="947166"/>
    <lineage>
        <taxon>Eukaryota</taxon>
        <taxon>Metazoa</taxon>
        <taxon>Ecdysozoa</taxon>
        <taxon>Tardigrada</taxon>
        <taxon>Eutardigrada</taxon>
        <taxon>Parachela</taxon>
        <taxon>Hypsibioidea</taxon>
        <taxon>Ramazzottiidae</taxon>
        <taxon>Ramazzottius</taxon>
    </lineage>
</organism>
<dbReference type="InterPro" id="IPR019787">
    <property type="entry name" value="Znf_PHD-finger"/>
</dbReference>
<gene>
    <name evidence="7" type="primary">RvY_13680-1</name>
    <name evidence="7" type="synonym">RvY_13680.1</name>
    <name evidence="7" type="ORF">RvY_13680</name>
</gene>
<keyword evidence="1" id="KW-0479">Metal-binding</keyword>
<dbReference type="AlphaFoldDB" id="A0A1D1VQJ4"/>
<keyword evidence="2 4" id="KW-0863">Zinc-finger</keyword>
<evidence type="ECO:0000256" key="3">
    <source>
        <dbReference type="ARBA" id="ARBA00022833"/>
    </source>
</evidence>
<dbReference type="Gene3D" id="1.10.150.50">
    <property type="entry name" value="Transcription Factor, Ets-1"/>
    <property type="match status" value="1"/>
</dbReference>
<proteinExistence type="predicted"/>
<comment type="caution">
    <text evidence="7">The sequence shown here is derived from an EMBL/GenBank/DDBJ whole genome shotgun (WGS) entry which is preliminary data.</text>
</comment>
<accession>A0A1D1VQJ4</accession>
<dbReference type="EMBL" id="BDGG01000009">
    <property type="protein sequence ID" value="GAV03221.1"/>
    <property type="molecule type" value="Genomic_DNA"/>
</dbReference>
<evidence type="ECO:0000256" key="4">
    <source>
        <dbReference type="PROSITE-ProRule" id="PRU00146"/>
    </source>
</evidence>
<dbReference type="InterPro" id="IPR001965">
    <property type="entry name" value="Znf_PHD"/>
</dbReference>
<reference evidence="7 8" key="1">
    <citation type="journal article" date="2016" name="Nat. Commun.">
        <title>Extremotolerant tardigrade genome and improved radiotolerance of human cultured cells by tardigrade-unique protein.</title>
        <authorList>
            <person name="Hashimoto T."/>
            <person name="Horikawa D.D."/>
            <person name="Saito Y."/>
            <person name="Kuwahara H."/>
            <person name="Kozuka-Hata H."/>
            <person name="Shin-I T."/>
            <person name="Minakuchi Y."/>
            <person name="Ohishi K."/>
            <person name="Motoyama A."/>
            <person name="Aizu T."/>
            <person name="Enomoto A."/>
            <person name="Kondo K."/>
            <person name="Tanaka S."/>
            <person name="Hara Y."/>
            <person name="Koshikawa S."/>
            <person name="Sagara H."/>
            <person name="Miura T."/>
            <person name="Yokobori S."/>
            <person name="Miyagawa K."/>
            <person name="Suzuki Y."/>
            <person name="Kubo T."/>
            <person name="Oyama M."/>
            <person name="Kohara Y."/>
            <person name="Fujiyama A."/>
            <person name="Arakawa K."/>
            <person name="Katayama T."/>
            <person name="Toyoda A."/>
            <person name="Kunieda T."/>
        </authorList>
    </citation>
    <scope>NUCLEOTIDE SEQUENCE [LARGE SCALE GENOMIC DNA]</scope>
    <source>
        <strain evidence="7 8">YOKOZUNA-1</strain>
    </source>
</reference>
<keyword evidence="3" id="KW-0862">Zinc</keyword>
<feature type="domain" description="PHD-type" evidence="6">
    <location>
        <begin position="228"/>
        <end position="281"/>
    </location>
</feature>
<dbReference type="InterPro" id="IPR013083">
    <property type="entry name" value="Znf_RING/FYVE/PHD"/>
</dbReference>
<name>A0A1D1VQJ4_RAMVA</name>
<dbReference type="OrthoDB" id="10004495at2759"/>
<dbReference type="GO" id="GO:0008270">
    <property type="term" value="F:zinc ion binding"/>
    <property type="evidence" value="ECO:0007669"/>
    <property type="project" value="UniProtKB-KW"/>
</dbReference>
<dbReference type="SUPFAM" id="SSF57903">
    <property type="entry name" value="FYVE/PHD zinc finger"/>
    <property type="match status" value="1"/>
</dbReference>
<dbReference type="SUPFAM" id="SSF47769">
    <property type="entry name" value="SAM/Pointed domain"/>
    <property type="match status" value="1"/>
</dbReference>
<dbReference type="Gene3D" id="3.30.40.10">
    <property type="entry name" value="Zinc/RING finger domain, C3HC4 (zinc finger)"/>
    <property type="match status" value="1"/>
</dbReference>
<dbReference type="Proteomes" id="UP000186922">
    <property type="component" value="Unassembled WGS sequence"/>
</dbReference>
<dbReference type="InterPro" id="IPR011011">
    <property type="entry name" value="Znf_FYVE_PHD"/>
</dbReference>
<evidence type="ECO:0000256" key="1">
    <source>
        <dbReference type="ARBA" id="ARBA00022723"/>
    </source>
</evidence>
<keyword evidence="8" id="KW-1185">Reference proteome</keyword>
<dbReference type="Pfam" id="PF00628">
    <property type="entry name" value="PHD"/>
    <property type="match status" value="1"/>
</dbReference>
<evidence type="ECO:0000259" key="6">
    <source>
        <dbReference type="PROSITE" id="PS50016"/>
    </source>
</evidence>
<evidence type="ECO:0000313" key="7">
    <source>
        <dbReference type="EMBL" id="GAV03221.1"/>
    </source>
</evidence>
<dbReference type="InterPro" id="IPR013761">
    <property type="entry name" value="SAM/pointed_sf"/>
</dbReference>